<feature type="domain" description="Helicase XPB/Ssl2 N-terminal" evidence="3">
    <location>
        <begin position="535"/>
        <end position="657"/>
    </location>
</feature>
<dbReference type="Pfam" id="PF13280">
    <property type="entry name" value="WYL"/>
    <property type="match status" value="1"/>
</dbReference>
<feature type="compositionally biased region" description="Pro residues" evidence="1">
    <location>
        <begin position="741"/>
        <end position="751"/>
    </location>
</feature>
<keyword evidence="5" id="KW-1185">Reference proteome</keyword>
<gene>
    <name evidence="4" type="ORF">F4561_004916</name>
</gene>
<evidence type="ECO:0000313" key="4">
    <source>
        <dbReference type="EMBL" id="MBB4934096.1"/>
    </source>
</evidence>
<evidence type="ECO:0000259" key="2">
    <source>
        <dbReference type="Pfam" id="PF13280"/>
    </source>
</evidence>
<feature type="region of interest" description="Disordered" evidence="1">
    <location>
        <begin position="680"/>
        <end position="711"/>
    </location>
</feature>
<organism evidence="4 5">
    <name type="scientific">Lipingzhangella halophila</name>
    <dbReference type="NCBI Taxonomy" id="1783352"/>
    <lineage>
        <taxon>Bacteria</taxon>
        <taxon>Bacillati</taxon>
        <taxon>Actinomycetota</taxon>
        <taxon>Actinomycetes</taxon>
        <taxon>Streptosporangiales</taxon>
        <taxon>Nocardiopsidaceae</taxon>
        <taxon>Lipingzhangella</taxon>
    </lineage>
</organism>
<dbReference type="RefSeq" id="WP_184581895.1">
    <property type="nucleotide sequence ID" value="NZ_JACHJT010000001.1"/>
</dbReference>
<dbReference type="Proteomes" id="UP000523007">
    <property type="component" value="Unassembled WGS sequence"/>
</dbReference>
<evidence type="ECO:0000256" key="1">
    <source>
        <dbReference type="SAM" id="MobiDB-lite"/>
    </source>
</evidence>
<feature type="region of interest" description="Disordered" evidence="1">
    <location>
        <begin position="734"/>
        <end position="753"/>
    </location>
</feature>
<name>A0A7W7W4R9_9ACTN</name>
<evidence type="ECO:0008006" key="6">
    <source>
        <dbReference type="Google" id="ProtNLM"/>
    </source>
</evidence>
<comment type="caution">
    <text evidence="4">The sequence shown here is derived from an EMBL/GenBank/DDBJ whole genome shotgun (WGS) entry which is preliminary data.</text>
</comment>
<accession>A0A7W7W4R9</accession>
<proteinExistence type="predicted"/>
<feature type="compositionally biased region" description="Low complexity" evidence="1">
    <location>
        <begin position="692"/>
        <end position="711"/>
    </location>
</feature>
<protein>
    <recommendedName>
        <fullName evidence="6">Helicase conserved C-terminal domain-containing protein</fullName>
    </recommendedName>
</protein>
<feature type="domain" description="WYL" evidence="2">
    <location>
        <begin position="756"/>
        <end position="817"/>
    </location>
</feature>
<dbReference type="PROSITE" id="PS52050">
    <property type="entry name" value="WYL"/>
    <property type="match status" value="1"/>
</dbReference>
<dbReference type="InterPro" id="IPR032830">
    <property type="entry name" value="XPB/Ssl2_N"/>
</dbReference>
<evidence type="ECO:0000259" key="3">
    <source>
        <dbReference type="Pfam" id="PF13625"/>
    </source>
</evidence>
<reference evidence="4 5" key="1">
    <citation type="submission" date="2020-08" db="EMBL/GenBank/DDBJ databases">
        <title>Sequencing the genomes of 1000 actinobacteria strains.</title>
        <authorList>
            <person name="Klenk H.-P."/>
        </authorList>
    </citation>
    <scope>NUCLEOTIDE SEQUENCE [LARGE SCALE GENOMIC DNA]</scope>
    <source>
        <strain evidence="4 5">DSM 102030</strain>
    </source>
</reference>
<evidence type="ECO:0000313" key="5">
    <source>
        <dbReference type="Proteomes" id="UP000523007"/>
    </source>
</evidence>
<dbReference type="Pfam" id="PF13625">
    <property type="entry name" value="Helicase_C_3"/>
    <property type="match status" value="1"/>
</dbReference>
<dbReference type="EMBL" id="JACHJT010000001">
    <property type="protein sequence ID" value="MBB4934096.1"/>
    <property type="molecule type" value="Genomic_DNA"/>
</dbReference>
<dbReference type="InterPro" id="IPR026881">
    <property type="entry name" value="WYL_dom"/>
</dbReference>
<sequence length="821" mass="86616">MTEDAEAARTGRPATFTSWLRGLTSAELASLFAARPDLISPVPADLGALAARCTARPAVLRVLDQLDQFSLRVLEGVVAHDRLAVPRAGRSQDRAEPAGAEYHQLAAGLGEPGAALDGALARLRQLALVWDDGERLRPVSVLRDILTQPAGLGPPLRTLLGGLDVAHLNQLARVLDLPAGFGPTDHPVDRIAEALSAPERISALLDAAGPDAHAVLDRLVWGPPNGTVSGATRAVDVETADSPVEQLLARGLLLPSDDSTVTLPREIGLHLRGGQFFQDVEALPPALTGTERAPAAVSRDAAGQAFTALRSVAALLENWADDPPSVLRNGGLGVRDLRRTAQALDLDEPTAALLVETACAAGLLGTDEGIAGVWLPTAGYDVWLERPPETRWLELAEAWLRSPRVANLVGSKDERGRPRNVLGEGLDRRAAPEVRLDVLNALARAPEGVRPTPESLADHLRWQRPRRQGSGYSALVEAALHEAGALGLTGRGALAPHTRALLEELGDEETPLAERASSKAGSLLSAEMPQPLDHILIQGDLTAVAPGPLVPELARELALAADVESTGGATVYRFSAASIRRAMDAGRGAADLTELLERHSRTPLPQPLRYLIADVGRTHGRLRVGTASSYLRCDEPAILDELVNDRRGTDLALTRLAPTVVASRSTRPVLLERLSDLGYNPVPEATDGSVQLSRPGPRRASAATPAAELTEPAPLGPELRMAAVRAVRAGDEAATAARHPVPAPEGEPPASPAAATLSALTSAVREGKRVWIGYLDTDGRASSRIVEPATVEGGYLTAYDATRAAVQRFAVHRITGVADLS</sequence>
<dbReference type="AlphaFoldDB" id="A0A7W7W4R9"/>